<protein>
    <submittedName>
        <fullName evidence="1">Uncharacterized protein</fullName>
    </submittedName>
</protein>
<reference evidence="1" key="1">
    <citation type="submission" date="2022-07" db="EMBL/GenBank/DDBJ databases">
        <title>Draft genome sequence of Zalerion maritima ATCC 34329, a (micro)plastics degrading marine fungus.</title>
        <authorList>
            <person name="Paco A."/>
            <person name="Goncalves M.F.M."/>
            <person name="Rocha-Santos T.A.P."/>
            <person name="Alves A."/>
        </authorList>
    </citation>
    <scope>NUCLEOTIDE SEQUENCE</scope>
    <source>
        <strain evidence="1">ATCC 34329</strain>
    </source>
</reference>
<dbReference type="AlphaFoldDB" id="A0AAD5RR73"/>
<keyword evidence="2" id="KW-1185">Reference proteome</keyword>
<gene>
    <name evidence="1" type="ORF">MKZ38_000625</name>
</gene>
<proteinExistence type="predicted"/>
<evidence type="ECO:0000313" key="2">
    <source>
        <dbReference type="Proteomes" id="UP001201980"/>
    </source>
</evidence>
<name>A0AAD5RR73_9PEZI</name>
<evidence type="ECO:0000313" key="1">
    <source>
        <dbReference type="EMBL" id="KAJ2902379.1"/>
    </source>
</evidence>
<comment type="caution">
    <text evidence="1">The sequence shown here is derived from an EMBL/GenBank/DDBJ whole genome shotgun (WGS) entry which is preliminary data.</text>
</comment>
<sequence>MYGMLVKAGKMCKDGDYISTVVEDSISNFHIELSCTKDCLIDGLDDLYSTSWCGSEFHNFRVAENGHIARLLLWKFPWLN</sequence>
<organism evidence="1 2">
    <name type="scientific">Zalerion maritima</name>
    <dbReference type="NCBI Taxonomy" id="339359"/>
    <lineage>
        <taxon>Eukaryota</taxon>
        <taxon>Fungi</taxon>
        <taxon>Dikarya</taxon>
        <taxon>Ascomycota</taxon>
        <taxon>Pezizomycotina</taxon>
        <taxon>Sordariomycetes</taxon>
        <taxon>Lulworthiomycetidae</taxon>
        <taxon>Lulworthiales</taxon>
        <taxon>Lulworthiaceae</taxon>
        <taxon>Zalerion</taxon>
    </lineage>
</organism>
<dbReference type="EMBL" id="JAKWBI020000114">
    <property type="protein sequence ID" value="KAJ2902379.1"/>
    <property type="molecule type" value="Genomic_DNA"/>
</dbReference>
<accession>A0AAD5RR73</accession>
<dbReference type="Proteomes" id="UP001201980">
    <property type="component" value="Unassembled WGS sequence"/>
</dbReference>